<dbReference type="GO" id="GO:0003677">
    <property type="term" value="F:DNA binding"/>
    <property type="evidence" value="ECO:0007669"/>
    <property type="project" value="UniProtKB-KW"/>
</dbReference>
<dbReference type="CDD" id="cd08414">
    <property type="entry name" value="PBP2_LTTR_aromatics_like"/>
    <property type="match status" value="1"/>
</dbReference>
<dbReference type="SUPFAM" id="SSF53850">
    <property type="entry name" value="Periplasmic binding protein-like II"/>
    <property type="match status" value="1"/>
</dbReference>
<dbReference type="FunFam" id="1.10.10.10:FF:000001">
    <property type="entry name" value="LysR family transcriptional regulator"/>
    <property type="match status" value="1"/>
</dbReference>
<dbReference type="Pfam" id="PF00126">
    <property type="entry name" value="HTH_1"/>
    <property type="match status" value="1"/>
</dbReference>
<reference evidence="7" key="1">
    <citation type="submission" date="2017-06" db="EMBL/GenBank/DDBJ databases">
        <authorList>
            <person name="Varghese N."/>
            <person name="Submissions S."/>
        </authorList>
    </citation>
    <scope>NUCLEOTIDE SEQUENCE [LARGE SCALE GENOMIC DNA]</scope>
    <source>
        <strain evidence="7">DSM 45423</strain>
    </source>
</reference>
<keyword evidence="2" id="KW-0805">Transcription regulation</keyword>
<dbReference type="Gene3D" id="3.40.190.10">
    <property type="entry name" value="Periplasmic binding protein-like II"/>
    <property type="match status" value="2"/>
</dbReference>
<dbReference type="GO" id="GO:0032993">
    <property type="term" value="C:protein-DNA complex"/>
    <property type="evidence" value="ECO:0007669"/>
    <property type="project" value="TreeGrafter"/>
</dbReference>
<dbReference type="InterPro" id="IPR000847">
    <property type="entry name" value="LysR_HTH_N"/>
</dbReference>
<dbReference type="PRINTS" id="PR00039">
    <property type="entry name" value="HTHLYSR"/>
</dbReference>
<evidence type="ECO:0000256" key="1">
    <source>
        <dbReference type="ARBA" id="ARBA00009437"/>
    </source>
</evidence>
<sequence>MDVQDLEVLIALADELHFGRAARRLQMTQPPLTKRVQKLERSLGVRLFERNRHGVRPTEEGAELLELARRALREVRRVELHARGLRNGESGTITVAAVGSAFYAALPALLEPCRRRHPQIRLLVRELESAALVDALRDGDVDLGFVRPPVGPELDSWEVWREPLVVAVASTSPLARSDRVGVEHLVGHSLVFFDRAIGPGYWDRVAELFASQDVPLEPAVTTDHVTTMLGLVALGEGISIVPSSAQNFQHVNVRFVGLDPPALLPLAVAVPRPPVRPTVRTFLATLPRRPLRYEHPAGIPVPPSEDIAP</sequence>
<keyword evidence="3" id="KW-0238">DNA-binding</keyword>
<accession>A0A239HSA6</accession>
<dbReference type="InterPro" id="IPR005119">
    <property type="entry name" value="LysR_subst-bd"/>
</dbReference>
<evidence type="ECO:0000313" key="6">
    <source>
        <dbReference type="EMBL" id="SNS83958.1"/>
    </source>
</evidence>
<protein>
    <submittedName>
        <fullName evidence="6">Transcriptional regulator, LysR family</fullName>
    </submittedName>
</protein>
<feature type="domain" description="HTH lysR-type" evidence="5">
    <location>
        <begin position="1"/>
        <end position="58"/>
    </location>
</feature>
<dbReference type="GO" id="GO:0003700">
    <property type="term" value="F:DNA-binding transcription factor activity"/>
    <property type="evidence" value="ECO:0007669"/>
    <property type="project" value="InterPro"/>
</dbReference>
<proteinExistence type="inferred from homology"/>
<dbReference type="Pfam" id="PF03466">
    <property type="entry name" value="LysR_substrate"/>
    <property type="match status" value="1"/>
</dbReference>
<dbReference type="PANTHER" id="PTHR30346">
    <property type="entry name" value="TRANSCRIPTIONAL DUAL REGULATOR HCAR-RELATED"/>
    <property type="match status" value="1"/>
</dbReference>
<dbReference type="OrthoDB" id="3636008at2"/>
<dbReference type="SUPFAM" id="SSF46785">
    <property type="entry name" value="Winged helix' DNA-binding domain"/>
    <property type="match status" value="1"/>
</dbReference>
<evidence type="ECO:0000313" key="7">
    <source>
        <dbReference type="Proteomes" id="UP000198386"/>
    </source>
</evidence>
<name>A0A239HSA6_9ACTN</name>
<dbReference type="PANTHER" id="PTHR30346:SF0">
    <property type="entry name" value="HCA OPERON TRANSCRIPTIONAL ACTIVATOR HCAR"/>
    <property type="match status" value="1"/>
</dbReference>
<dbReference type="RefSeq" id="WP_141233861.1">
    <property type="nucleotide sequence ID" value="NZ_FZOH01000009.1"/>
</dbReference>
<keyword evidence="4" id="KW-0804">Transcription</keyword>
<keyword evidence="7" id="KW-1185">Reference proteome</keyword>
<dbReference type="Proteomes" id="UP000198386">
    <property type="component" value="Unassembled WGS sequence"/>
</dbReference>
<dbReference type="InterPro" id="IPR036390">
    <property type="entry name" value="WH_DNA-bd_sf"/>
</dbReference>
<evidence type="ECO:0000256" key="2">
    <source>
        <dbReference type="ARBA" id="ARBA00023015"/>
    </source>
</evidence>
<dbReference type="InterPro" id="IPR036388">
    <property type="entry name" value="WH-like_DNA-bd_sf"/>
</dbReference>
<dbReference type="EMBL" id="FZOH01000009">
    <property type="protein sequence ID" value="SNS83958.1"/>
    <property type="molecule type" value="Genomic_DNA"/>
</dbReference>
<gene>
    <name evidence="6" type="ORF">SAMN04488107_3982</name>
</gene>
<dbReference type="PROSITE" id="PS50931">
    <property type="entry name" value="HTH_LYSR"/>
    <property type="match status" value="1"/>
</dbReference>
<comment type="similarity">
    <text evidence="1">Belongs to the LysR transcriptional regulatory family.</text>
</comment>
<organism evidence="6 7">
    <name type="scientific">Geodermatophilus saharensis</name>
    <dbReference type="NCBI Taxonomy" id="1137994"/>
    <lineage>
        <taxon>Bacteria</taxon>
        <taxon>Bacillati</taxon>
        <taxon>Actinomycetota</taxon>
        <taxon>Actinomycetes</taxon>
        <taxon>Geodermatophilales</taxon>
        <taxon>Geodermatophilaceae</taxon>
        <taxon>Geodermatophilus</taxon>
    </lineage>
</organism>
<evidence type="ECO:0000256" key="4">
    <source>
        <dbReference type="ARBA" id="ARBA00023163"/>
    </source>
</evidence>
<evidence type="ECO:0000256" key="3">
    <source>
        <dbReference type="ARBA" id="ARBA00023125"/>
    </source>
</evidence>
<evidence type="ECO:0000259" key="5">
    <source>
        <dbReference type="PROSITE" id="PS50931"/>
    </source>
</evidence>
<dbReference type="AlphaFoldDB" id="A0A239HSA6"/>
<dbReference type="Gene3D" id="1.10.10.10">
    <property type="entry name" value="Winged helix-like DNA-binding domain superfamily/Winged helix DNA-binding domain"/>
    <property type="match status" value="1"/>
</dbReference>